<sequence>MMHRPALQFDDLSRRAAEIADVSLIIRARFVEAADTMVHLDVRGIRPDRMRTLWPEVLPEPMDHADIRIRYRPSAAAISRAEEVLQEWLRVHVQDEERRILLSRWSVCLAAPYIAGSFRDFCARTGRVRRTAERRIHSEFRNLADVFLTQSPMLQEPDWSRISPIMPNAPGGLDRARPKAPKHETHWLPEDARPVFDAASPELAELAKRLERGNRRRAKMKV</sequence>
<feature type="compositionally biased region" description="Basic and acidic residues" evidence="1">
    <location>
        <begin position="174"/>
        <end position="191"/>
    </location>
</feature>
<dbReference type="Pfam" id="PF19889">
    <property type="entry name" value="DUF6362"/>
    <property type="match status" value="1"/>
</dbReference>
<accession>A0ABR6R8C9</accession>
<protein>
    <recommendedName>
        <fullName evidence="2">DUF6362 domain-containing protein</fullName>
    </recommendedName>
</protein>
<feature type="region of interest" description="Disordered" evidence="1">
    <location>
        <begin position="170"/>
        <end position="191"/>
    </location>
</feature>
<feature type="domain" description="DUF6362" evidence="2">
    <location>
        <begin position="46"/>
        <end position="139"/>
    </location>
</feature>
<dbReference type="InterPro" id="IPR045942">
    <property type="entry name" value="DUF6362"/>
</dbReference>
<comment type="caution">
    <text evidence="3">The sequence shown here is derived from an EMBL/GenBank/DDBJ whole genome shotgun (WGS) entry which is preliminary data.</text>
</comment>
<evidence type="ECO:0000313" key="4">
    <source>
        <dbReference type="Proteomes" id="UP000526625"/>
    </source>
</evidence>
<evidence type="ECO:0000259" key="2">
    <source>
        <dbReference type="Pfam" id="PF19889"/>
    </source>
</evidence>
<gene>
    <name evidence="3" type="ORF">GGD45_005896</name>
</gene>
<name>A0ABR6R8C9_RHITR</name>
<dbReference type="Proteomes" id="UP000526625">
    <property type="component" value="Unassembled WGS sequence"/>
</dbReference>
<evidence type="ECO:0000313" key="3">
    <source>
        <dbReference type="EMBL" id="MBB6495431.1"/>
    </source>
</evidence>
<proteinExistence type="predicted"/>
<keyword evidence="4" id="KW-1185">Reference proteome</keyword>
<reference evidence="3 4" key="1">
    <citation type="submission" date="2020-08" db="EMBL/GenBank/DDBJ databases">
        <title>Genomic Encyclopedia of Type Strains, Phase IV (KMG-V): Genome sequencing to study the core and pangenomes of soil and plant-associated prokaryotes.</title>
        <authorList>
            <person name="Whitman W."/>
        </authorList>
    </citation>
    <scope>NUCLEOTIDE SEQUENCE [LARGE SCALE GENOMIC DNA]</scope>
    <source>
        <strain evidence="3 4">SEMIA 4059</strain>
    </source>
</reference>
<evidence type="ECO:0000256" key="1">
    <source>
        <dbReference type="SAM" id="MobiDB-lite"/>
    </source>
</evidence>
<organism evidence="3 4">
    <name type="scientific">Rhizobium tropici</name>
    <dbReference type="NCBI Taxonomy" id="398"/>
    <lineage>
        <taxon>Bacteria</taxon>
        <taxon>Pseudomonadati</taxon>
        <taxon>Pseudomonadota</taxon>
        <taxon>Alphaproteobacteria</taxon>
        <taxon>Hyphomicrobiales</taxon>
        <taxon>Rhizobiaceae</taxon>
        <taxon>Rhizobium/Agrobacterium group</taxon>
        <taxon>Rhizobium</taxon>
    </lineage>
</organism>
<dbReference type="EMBL" id="JACHBF010000030">
    <property type="protein sequence ID" value="MBB6495431.1"/>
    <property type="molecule type" value="Genomic_DNA"/>
</dbReference>